<evidence type="ECO:0000259" key="5">
    <source>
        <dbReference type="Pfam" id="PF01814"/>
    </source>
</evidence>
<protein>
    <submittedName>
        <fullName evidence="6">Hemerythrin</fullName>
    </submittedName>
</protein>
<keyword evidence="7" id="KW-1185">Reference proteome</keyword>
<organism evidence="6 7">
    <name type="scientific">Formivibrio citricus</name>
    <dbReference type="NCBI Taxonomy" id="83765"/>
    <lineage>
        <taxon>Bacteria</taxon>
        <taxon>Pseudomonadati</taxon>
        <taxon>Pseudomonadota</taxon>
        <taxon>Betaproteobacteria</taxon>
        <taxon>Neisseriales</taxon>
        <taxon>Chitinibacteraceae</taxon>
        <taxon>Formivibrio</taxon>
    </lineage>
</organism>
<dbReference type="STRING" id="83765.SAMN05660284_01003"/>
<dbReference type="AlphaFoldDB" id="A0A1I4XH24"/>
<comment type="similarity">
    <text evidence="1">Belongs to the hemerythrin family.</text>
</comment>
<proteinExistence type="inferred from homology"/>
<dbReference type="OrthoDB" id="5296936at2"/>
<dbReference type="GO" id="GO:0046872">
    <property type="term" value="F:metal ion binding"/>
    <property type="evidence" value="ECO:0007669"/>
    <property type="project" value="UniProtKB-KW"/>
</dbReference>
<dbReference type="EMBL" id="FOVE01000005">
    <property type="protein sequence ID" value="SFN24580.1"/>
    <property type="molecule type" value="Genomic_DNA"/>
</dbReference>
<evidence type="ECO:0000256" key="3">
    <source>
        <dbReference type="ARBA" id="ARBA00022723"/>
    </source>
</evidence>
<dbReference type="NCBIfam" id="NF033749">
    <property type="entry name" value="bact_hemeryth"/>
    <property type="match status" value="1"/>
</dbReference>
<dbReference type="Pfam" id="PF01814">
    <property type="entry name" value="Hemerythrin"/>
    <property type="match status" value="1"/>
</dbReference>
<keyword evidence="3" id="KW-0479">Metal-binding</keyword>
<accession>A0A1I4XH24</accession>
<dbReference type="PANTHER" id="PTHR37164:SF1">
    <property type="entry name" value="BACTERIOHEMERYTHRIN"/>
    <property type="match status" value="1"/>
</dbReference>
<dbReference type="InterPro" id="IPR012827">
    <property type="entry name" value="Hemerythrin_metal-bd"/>
</dbReference>
<reference evidence="7" key="1">
    <citation type="submission" date="2016-10" db="EMBL/GenBank/DDBJ databases">
        <authorList>
            <person name="Varghese N."/>
            <person name="Submissions S."/>
        </authorList>
    </citation>
    <scope>NUCLEOTIDE SEQUENCE [LARGE SCALE GENOMIC DNA]</scope>
    <source>
        <strain evidence="7">DSM 6150</strain>
    </source>
</reference>
<evidence type="ECO:0000256" key="1">
    <source>
        <dbReference type="ARBA" id="ARBA00010587"/>
    </source>
</evidence>
<dbReference type="Gene3D" id="1.20.120.50">
    <property type="entry name" value="Hemerythrin-like"/>
    <property type="match status" value="1"/>
</dbReference>
<dbReference type="InterPro" id="IPR012312">
    <property type="entry name" value="Hemerythrin-like"/>
</dbReference>
<sequence>MSFIANVDKYCVGHPMIDTDHRMLAEYINLLYEAVDSGALVSEQSHLFAQLIGQTKEHFQREEALMQKMGYPGYAKHKAEHDMLLEEVQELLVRFNAGSVALTGNLFSYLEEWLTFHEVTSDKKLSDAVRLTAEE</sequence>
<dbReference type="InterPro" id="IPR016131">
    <property type="entry name" value="Haemerythrin_Fe_BS"/>
</dbReference>
<gene>
    <name evidence="6" type="ORF">SAMN05660284_01003</name>
</gene>
<dbReference type="NCBIfam" id="TIGR02481">
    <property type="entry name" value="hemeryth_dom"/>
    <property type="match status" value="1"/>
</dbReference>
<feature type="domain" description="Hemerythrin-like" evidence="5">
    <location>
        <begin position="16"/>
        <end position="118"/>
    </location>
</feature>
<keyword evidence="2" id="KW-0813">Transport</keyword>
<keyword evidence="2" id="KW-0561">Oxygen transport</keyword>
<dbReference type="InterPro" id="IPR035938">
    <property type="entry name" value="Hemerythrin-like_sf"/>
</dbReference>
<name>A0A1I4XH24_9NEIS</name>
<dbReference type="PANTHER" id="PTHR37164">
    <property type="entry name" value="BACTERIOHEMERYTHRIN"/>
    <property type="match status" value="1"/>
</dbReference>
<evidence type="ECO:0000256" key="4">
    <source>
        <dbReference type="ARBA" id="ARBA00023004"/>
    </source>
</evidence>
<dbReference type="PROSITE" id="PS00550">
    <property type="entry name" value="HEMERYTHRINS"/>
    <property type="match status" value="1"/>
</dbReference>
<dbReference type="SUPFAM" id="SSF47188">
    <property type="entry name" value="Hemerythrin-like"/>
    <property type="match status" value="1"/>
</dbReference>
<evidence type="ECO:0000313" key="7">
    <source>
        <dbReference type="Proteomes" id="UP000242869"/>
    </source>
</evidence>
<dbReference type="GO" id="GO:0005344">
    <property type="term" value="F:oxygen carrier activity"/>
    <property type="evidence" value="ECO:0007669"/>
    <property type="project" value="UniProtKB-KW"/>
</dbReference>
<keyword evidence="4" id="KW-0408">Iron</keyword>
<evidence type="ECO:0000256" key="2">
    <source>
        <dbReference type="ARBA" id="ARBA00022621"/>
    </source>
</evidence>
<dbReference type="CDD" id="cd12107">
    <property type="entry name" value="Hemerythrin"/>
    <property type="match status" value="1"/>
</dbReference>
<evidence type="ECO:0000313" key="6">
    <source>
        <dbReference type="EMBL" id="SFN24580.1"/>
    </source>
</evidence>
<dbReference type="InterPro" id="IPR050669">
    <property type="entry name" value="Hemerythrin"/>
</dbReference>
<dbReference type="RefSeq" id="WP_091192167.1">
    <property type="nucleotide sequence ID" value="NZ_FOVE01000005.1"/>
</dbReference>
<dbReference type="Proteomes" id="UP000242869">
    <property type="component" value="Unassembled WGS sequence"/>
</dbReference>